<protein>
    <submittedName>
        <fullName evidence="13">Outer membrane protein (Porin)</fullName>
    </submittedName>
</protein>
<keyword evidence="8" id="KW-0626">Porin</keyword>
<keyword evidence="7" id="KW-0406">Ion transport</keyword>
<dbReference type="STRING" id="1515439.SAMN06265784_110196"/>
<evidence type="ECO:0000259" key="12">
    <source>
        <dbReference type="Pfam" id="PF13609"/>
    </source>
</evidence>
<keyword evidence="14" id="KW-1185">Reference proteome</keyword>
<organism evidence="13 14">
    <name type="scientific">Paraburkholderia susongensis</name>
    <dbReference type="NCBI Taxonomy" id="1515439"/>
    <lineage>
        <taxon>Bacteria</taxon>
        <taxon>Pseudomonadati</taxon>
        <taxon>Pseudomonadota</taxon>
        <taxon>Betaproteobacteria</taxon>
        <taxon>Burkholderiales</taxon>
        <taxon>Burkholderiaceae</taxon>
        <taxon>Paraburkholderia</taxon>
    </lineage>
</organism>
<evidence type="ECO:0000256" key="8">
    <source>
        <dbReference type="ARBA" id="ARBA00023114"/>
    </source>
</evidence>
<evidence type="ECO:0000313" key="14">
    <source>
        <dbReference type="Proteomes" id="UP000193228"/>
    </source>
</evidence>
<dbReference type="PROSITE" id="PS51257">
    <property type="entry name" value="PROKAR_LIPOPROTEIN"/>
    <property type="match status" value="1"/>
</dbReference>
<dbReference type="GO" id="GO:0006811">
    <property type="term" value="P:monoatomic ion transport"/>
    <property type="evidence" value="ECO:0007669"/>
    <property type="project" value="UniProtKB-KW"/>
</dbReference>
<reference evidence="14" key="1">
    <citation type="submission" date="2017-04" db="EMBL/GenBank/DDBJ databases">
        <authorList>
            <person name="Varghese N."/>
            <person name="Submissions S."/>
        </authorList>
    </citation>
    <scope>NUCLEOTIDE SEQUENCE [LARGE SCALE GENOMIC DNA]</scope>
    <source>
        <strain evidence="14">LMG 29540</strain>
    </source>
</reference>
<feature type="chain" id="PRO_5012959683" evidence="11">
    <location>
        <begin position="26"/>
        <end position="366"/>
    </location>
</feature>
<keyword evidence="3" id="KW-0813">Transport</keyword>
<dbReference type="Proteomes" id="UP000193228">
    <property type="component" value="Unassembled WGS sequence"/>
</dbReference>
<dbReference type="GO" id="GO:0009279">
    <property type="term" value="C:cell outer membrane"/>
    <property type="evidence" value="ECO:0007669"/>
    <property type="project" value="UniProtKB-SubCell"/>
</dbReference>
<keyword evidence="5" id="KW-0812">Transmembrane</keyword>
<evidence type="ECO:0000256" key="9">
    <source>
        <dbReference type="ARBA" id="ARBA00023136"/>
    </source>
</evidence>
<dbReference type="InterPro" id="IPR023614">
    <property type="entry name" value="Porin_dom_sf"/>
</dbReference>
<accession>A0A1X7LX94</accession>
<dbReference type="InterPro" id="IPR033900">
    <property type="entry name" value="Gram_neg_porin_domain"/>
</dbReference>
<name>A0A1X7LX94_9BURK</name>
<dbReference type="EMBL" id="FXAT01000010">
    <property type="protein sequence ID" value="SMG58077.1"/>
    <property type="molecule type" value="Genomic_DNA"/>
</dbReference>
<dbReference type="Gene3D" id="2.40.160.10">
    <property type="entry name" value="Porin"/>
    <property type="match status" value="1"/>
</dbReference>
<evidence type="ECO:0000256" key="6">
    <source>
        <dbReference type="ARBA" id="ARBA00022729"/>
    </source>
</evidence>
<proteinExistence type="predicted"/>
<evidence type="ECO:0000256" key="7">
    <source>
        <dbReference type="ARBA" id="ARBA00023065"/>
    </source>
</evidence>
<dbReference type="Pfam" id="PF13609">
    <property type="entry name" value="Porin_4"/>
    <property type="match status" value="1"/>
</dbReference>
<keyword evidence="4" id="KW-1134">Transmembrane beta strand</keyword>
<evidence type="ECO:0000256" key="10">
    <source>
        <dbReference type="ARBA" id="ARBA00023237"/>
    </source>
</evidence>
<comment type="subunit">
    <text evidence="2">Homotrimer.</text>
</comment>
<dbReference type="CDD" id="cd00342">
    <property type="entry name" value="gram_neg_porins"/>
    <property type="match status" value="1"/>
</dbReference>
<dbReference type="PANTHER" id="PTHR34501">
    <property type="entry name" value="PROTEIN YDDL-RELATED"/>
    <property type="match status" value="1"/>
</dbReference>
<dbReference type="GO" id="GO:0015288">
    <property type="term" value="F:porin activity"/>
    <property type="evidence" value="ECO:0007669"/>
    <property type="project" value="UniProtKB-KW"/>
</dbReference>
<dbReference type="AlphaFoldDB" id="A0A1X7LX94"/>
<gene>
    <name evidence="13" type="ORF">SAMN06265784_110196</name>
</gene>
<comment type="subcellular location">
    <subcellularLocation>
        <location evidence="1">Cell outer membrane</location>
        <topology evidence="1">Multi-pass membrane protein</topology>
    </subcellularLocation>
</comment>
<dbReference type="PANTHER" id="PTHR34501:SF9">
    <property type="entry name" value="MAJOR OUTER MEMBRANE PROTEIN P.IA"/>
    <property type="match status" value="1"/>
</dbReference>
<evidence type="ECO:0000256" key="4">
    <source>
        <dbReference type="ARBA" id="ARBA00022452"/>
    </source>
</evidence>
<evidence type="ECO:0000256" key="3">
    <source>
        <dbReference type="ARBA" id="ARBA00022448"/>
    </source>
</evidence>
<evidence type="ECO:0000256" key="2">
    <source>
        <dbReference type="ARBA" id="ARBA00011233"/>
    </source>
</evidence>
<keyword evidence="10" id="KW-0998">Cell outer membrane</keyword>
<sequence length="366" mass="38718">MVRRVIGNAVVGAACVCLPFGTARADTALTLFGVLDMSLSSYWVNGGKRQITMANSALNSSRFGFTGTEDLGDGKAVSFWLEAPISPNTGGGPAPGTLFTRRSTISYIDRDLGEIRVGRDFTPTFWNDALFDPFGAAGVGTNLLQQVRSTGVSAPNAPFVPGWGASNLGFIRSSNSISYFLPRNLGGFYGQFQYAFHDSSGSTPQPRFISGRAGYSNKQLNASFAYSHTNAVLYGSSVTPVVTTYSVGLSWDFGFARLMGEGLSENYEQAVTTYRSHGFLAGVAVPIQFLTLNASYANVVTDLPGSPAVSKLALGGVYALSKRTLVYFTYARIDNRHGAMLTTGGTVPGIPGAASTGVDIGLRTAF</sequence>
<evidence type="ECO:0000313" key="13">
    <source>
        <dbReference type="EMBL" id="SMG58077.1"/>
    </source>
</evidence>
<dbReference type="InterPro" id="IPR050298">
    <property type="entry name" value="Gram-neg_bact_OMP"/>
</dbReference>
<evidence type="ECO:0000256" key="5">
    <source>
        <dbReference type="ARBA" id="ARBA00022692"/>
    </source>
</evidence>
<evidence type="ECO:0000256" key="1">
    <source>
        <dbReference type="ARBA" id="ARBA00004571"/>
    </source>
</evidence>
<dbReference type="GO" id="GO:0046930">
    <property type="term" value="C:pore complex"/>
    <property type="evidence" value="ECO:0007669"/>
    <property type="project" value="UniProtKB-KW"/>
</dbReference>
<feature type="signal peptide" evidence="11">
    <location>
        <begin position="1"/>
        <end position="25"/>
    </location>
</feature>
<evidence type="ECO:0000256" key="11">
    <source>
        <dbReference type="SAM" id="SignalP"/>
    </source>
</evidence>
<feature type="domain" description="Porin" evidence="12">
    <location>
        <begin position="21"/>
        <end position="337"/>
    </location>
</feature>
<keyword evidence="9" id="KW-0472">Membrane</keyword>
<dbReference type="SUPFAM" id="SSF56935">
    <property type="entry name" value="Porins"/>
    <property type="match status" value="1"/>
</dbReference>
<keyword evidence="6 11" id="KW-0732">Signal</keyword>